<evidence type="ECO:0000313" key="3">
    <source>
        <dbReference type="Proteomes" id="UP001499988"/>
    </source>
</evidence>
<keyword evidence="3" id="KW-1185">Reference proteome</keyword>
<protein>
    <submittedName>
        <fullName evidence="2">GspH/FimT family pseudopilin</fullName>
    </submittedName>
</protein>
<organism evidence="2 3">
    <name type="scientific">Ferrimonas pelagia</name>
    <dbReference type="NCBI Taxonomy" id="1177826"/>
    <lineage>
        <taxon>Bacteria</taxon>
        <taxon>Pseudomonadati</taxon>
        <taxon>Pseudomonadota</taxon>
        <taxon>Gammaproteobacteria</taxon>
        <taxon>Alteromonadales</taxon>
        <taxon>Ferrimonadaceae</taxon>
        <taxon>Ferrimonas</taxon>
    </lineage>
</organism>
<dbReference type="InterPro" id="IPR012902">
    <property type="entry name" value="N_methyl_site"/>
</dbReference>
<reference evidence="3" key="1">
    <citation type="journal article" date="2019" name="Int. J. Syst. Evol. Microbiol.">
        <title>The Global Catalogue of Microorganisms (GCM) 10K type strain sequencing project: providing services to taxonomists for standard genome sequencing and annotation.</title>
        <authorList>
            <consortium name="The Broad Institute Genomics Platform"/>
            <consortium name="The Broad Institute Genome Sequencing Center for Infectious Disease"/>
            <person name="Wu L."/>
            <person name="Ma J."/>
        </authorList>
    </citation>
    <scope>NUCLEOTIDE SEQUENCE [LARGE SCALE GENOMIC DNA]</scope>
    <source>
        <strain evidence="3">JCM 18401</strain>
    </source>
</reference>
<sequence>MDVNATRNGFTLIELLIALAVATLLLAVGVPSFLELRQQLALRGAAFQLLETVHLGKSEALKRDLDTLSIKFITPSSGNWCVRVTDTPSTCVSCDKQSSACAIEGDGGVRGIDSEGYPELSLSHDYASNVLQVTNRRAGLTAGAGELILSDSKSVCVVSRALGQVKICTPSDRDGLLGVNRCEESECAL</sequence>
<feature type="transmembrane region" description="Helical" evidence="1">
    <location>
        <begin position="12"/>
        <end position="34"/>
    </location>
</feature>
<proteinExistence type="predicted"/>
<dbReference type="InterPro" id="IPR045584">
    <property type="entry name" value="Pilin-like"/>
</dbReference>
<dbReference type="Pfam" id="PF07963">
    <property type="entry name" value="N_methyl"/>
    <property type="match status" value="1"/>
</dbReference>
<dbReference type="NCBIfam" id="TIGR02532">
    <property type="entry name" value="IV_pilin_GFxxxE"/>
    <property type="match status" value="1"/>
</dbReference>
<dbReference type="Proteomes" id="UP001499988">
    <property type="component" value="Unassembled WGS sequence"/>
</dbReference>
<name>A0ABP9EAU7_9GAMM</name>
<evidence type="ECO:0000313" key="2">
    <source>
        <dbReference type="EMBL" id="GAA4873992.1"/>
    </source>
</evidence>
<keyword evidence="1" id="KW-1133">Transmembrane helix</keyword>
<keyword evidence="1" id="KW-0812">Transmembrane</keyword>
<keyword evidence="1" id="KW-0472">Membrane</keyword>
<gene>
    <name evidence="2" type="ORF">GCM10023333_03560</name>
</gene>
<comment type="caution">
    <text evidence="2">The sequence shown here is derived from an EMBL/GenBank/DDBJ whole genome shotgun (WGS) entry which is preliminary data.</text>
</comment>
<dbReference type="EMBL" id="BAABJZ010000006">
    <property type="protein sequence ID" value="GAA4873992.1"/>
    <property type="molecule type" value="Genomic_DNA"/>
</dbReference>
<dbReference type="RefSeq" id="WP_345332761.1">
    <property type="nucleotide sequence ID" value="NZ_BAABJZ010000006.1"/>
</dbReference>
<dbReference type="SUPFAM" id="SSF54523">
    <property type="entry name" value="Pili subunits"/>
    <property type="match status" value="1"/>
</dbReference>
<accession>A0ABP9EAU7</accession>
<evidence type="ECO:0000256" key="1">
    <source>
        <dbReference type="SAM" id="Phobius"/>
    </source>
</evidence>
<dbReference type="Gene3D" id="3.30.700.10">
    <property type="entry name" value="Glycoprotein, Type 4 Pilin"/>
    <property type="match status" value="1"/>
</dbReference>